<dbReference type="PANTHER" id="PTHR48111">
    <property type="entry name" value="REGULATOR OF RPOS"/>
    <property type="match status" value="1"/>
</dbReference>
<dbReference type="FunFam" id="1.10.10.10:FF:000018">
    <property type="entry name" value="DNA-binding response regulator ResD"/>
    <property type="match status" value="1"/>
</dbReference>
<dbReference type="PROSITE" id="PS50110">
    <property type="entry name" value="RESPONSE_REGULATORY"/>
    <property type="match status" value="1"/>
</dbReference>
<feature type="modified residue" description="4-aspartylphosphate" evidence="6">
    <location>
        <position position="99"/>
    </location>
</feature>
<gene>
    <name evidence="11" type="ORF">GCU54_08935</name>
</gene>
<dbReference type="GO" id="GO:0006355">
    <property type="term" value="P:regulation of DNA-templated transcription"/>
    <property type="evidence" value="ECO:0007669"/>
    <property type="project" value="InterPro"/>
</dbReference>
<evidence type="ECO:0000256" key="4">
    <source>
        <dbReference type="ARBA" id="ARBA00023125"/>
    </source>
</evidence>
<evidence type="ECO:0000256" key="3">
    <source>
        <dbReference type="ARBA" id="ARBA00023015"/>
    </source>
</evidence>
<dbReference type="InterPro" id="IPR039420">
    <property type="entry name" value="WalR-like"/>
</dbReference>
<dbReference type="GO" id="GO:0005829">
    <property type="term" value="C:cytosol"/>
    <property type="evidence" value="ECO:0007669"/>
    <property type="project" value="TreeGrafter"/>
</dbReference>
<dbReference type="InterPro" id="IPR001867">
    <property type="entry name" value="OmpR/PhoB-type_DNA-bd"/>
</dbReference>
<organism evidence="11 12">
    <name type="scientific">Geodermatophilus normandii</name>
    <dbReference type="NCBI Taxonomy" id="1137989"/>
    <lineage>
        <taxon>Bacteria</taxon>
        <taxon>Bacillati</taxon>
        <taxon>Actinomycetota</taxon>
        <taxon>Actinomycetes</taxon>
        <taxon>Geodermatophilales</taxon>
        <taxon>Geodermatophilaceae</taxon>
        <taxon>Geodermatophilus</taxon>
    </lineage>
</organism>
<dbReference type="Proteomes" id="UP000471126">
    <property type="component" value="Unassembled WGS sequence"/>
</dbReference>
<feature type="domain" description="Response regulatory" evidence="9">
    <location>
        <begin position="50"/>
        <end position="163"/>
    </location>
</feature>
<evidence type="ECO:0000256" key="5">
    <source>
        <dbReference type="ARBA" id="ARBA00023163"/>
    </source>
</evidence>
<evidence type="ECO:0000256" key="8">
    <source>
        <dbReference type="SAM" id="MobiDB-lite"/>
    </source>
</evidence>
<dbReference type="InterPro" id="IPR016032">
    <property type="entry name" value="Sig_transdc_resp-reg_C-effctor"/>
</dbReference>
<dbReference type="PANTHER" id="PTHR48111:SF21">
    <property type="entry name" value="DNA-BINDING DUAL MASTER TRANSCRIPTIONAL REGULATOR RPAA"/>
    <property type="match status" value="1"/>
</dbReference>
<proteinExistence type="predicted"/>
<dbReference type="InterPro" id="IPR011006">
    <property type="entry name" value="CheY-like_superfamily"/>
</dbReference>
<dbReference type="SUPFAM" id="SSF46894">
    <property type="entry name" value="C-terminal effector domain of the bipartite response regulators"/>
    <property type="match status" value="1"/>
</dbReference>
<dbReference type="CDD" id="cd17574">
    <property type="entry name" value="REC_OmpR"/>
    <property type="match status" value="1"/>
</dbReference>
<evidence type="ECO:0000256" key="1">
    <source>
        <dbReference type="ARBA" id="ARBA00022553"/>
    </source>
</evidence>
<dbReference type="InterPro" id="IPR001789">
    <property type="entry name" value="Sig_transdc_resp-reg_receiver"/>
</dbReference>
<dbReference type="PROSITE" id="PS51755">
    <property type="entry name" value="OMPR_PHOB"/>
    <property type="match status" value="1"/>
</dbReference>
<keyword evidence="4 7" id="KW-0238">DNA-binding</keyword>
<feature type="domain" description="OmpR/PhoB-type" evidence="10">
    <location>
        <begin position="179"/>
        <end position="281"/>
    </location>
</feature>
<evidence type="ECO:0000256" key="7">
    <source>
        <dbReference type="PROSITE-ProRule" id="PRU01091"/>
    </source>
</evidence>
<comment type="caution">
    <text evidence="11">The sequence shown here is derived from an EMBL/GenBank/DDBJ whole genome shotgun (WGS) entry which is preliminary data.</text>
</comment>
<dbReference type="SUPFAM" id="SSF52172">
    <property type="entry name" value="CheY-like"/>
    <property type="match status" value="1"/>
</dbReference>
<keyword evidence="1 6" id="KW-0597">Phosphoprotein</keyword>
<dbReference type="AlphaFoldDB" id="A0A6P0GFZ0"/>
<keyword evidence="3" id="KW-0805">Transcription regulation</keyword>
<dbReference type="SMART" id="SM00862">
    <property type="entry name" value="Trans_reg_C"/>
    <property type="match status" value="1"/>
</dbReference>
<dbReference type="InterPro" id="IPR036388">
    <property type="entry name" value="WH-like_DNA-bd_sf"/>
</dbReference>
<dbReference type="Pfam" id="PF00486">
    <property type="entry name" value="Trans_reg_C"/>
    <property type="match status" value="1"/>
</dbReference>
<feature type="region of interest" description="Disordered" evidence="8">
    <location>
        <begin position="1"/>
        <end position="22"/>
    </location>
</feature>
<reference evidence="11 12" key="1">
    <citation type="submission" date="2019-12" db="EMBL/GenBank/DDBJ databases">
        <title>WGS of CPCC 203550 I12A-02606.</title>
        <authorList>
            <person name="Jiang Z."/>
        </authorList>
    </citation>
    <scope>NUCLEOTIDE SEQUENCE [LARGE SCALE GENOMIC DNA]</scope>
    <source>
        <strain evidence="11 12">I12A-02606</strain>
    </source>
</reference>
<dbReference type="Gene3D" id="6.10.250.690">
    <property type="match status" value="1"/>
</dbReference>
<evidence type="ECO:0000313" key="12">
    <source>
        <dbReference type="Proteomes" id="UP000471126"/>
    </source>
</evidence>
<dbReference type="GO" id="GO:0000156">
    <property type="term" value="F:phosphorelay response regulator activity"/>
    <property type="evidence" value="ECO:0007669"/>
    <property type="project" value="TreeGrafter"/>
</dbReference>
<feature type="compositionally biased region" description="Basic and acidic residues" evidence="8">
    <location>
        <begin position="9"/>
        <end position="22"/>
    </location>
</feature>
<evidence type="ECO:0000256" key="6">
    <source>
        <dbReference type="PROSITE-ProRule" id="PRU00169"/>
    </source>
</evidence>
<evidence type="ECO:0000259" key="9">
    <source>
        <dbReference type="PROSITE" id="PS50110"/>
    </source>
</evidence>
<keyword evidence="5" id="KW-0804">Transcription</keyword>
<evidence type="ECO:0000313" key="11">
    <source>
        <dbReference type="EMBL" id="NEM06142.1"/>
    </source>
</evidence>
<dbReference type="Gene3D" id="3.40.50.2300">
    <property type="match status" value="1"/>
</dbReference>
<keyword evidence="2" id="KW-0902">Two-component regulatory system</keyword>
<feature type="DNA-binding region" description="OmpR/PhoB-type" evidence="7">
    <location>
        <begin position="179"/>
        <end position="281"/>
    </location>
</feature>
<accession>A0A6P0GFZ0</accession>
<dbReference type="SMART" id="SM00448">
    <property type="entry name" value="REC"/>
    <property type="match status" value="1"/>
</dbReference>
<dbReference type="Gene3D" id="1.10.10.10">
    <property type="entry name" value="Winged helix-like DNA-binding domain superfamily/Winged helix DNA-binding domain"/>
    <property type="match status" value="1"/>
</dbReference>
<dbReference type="CDD" id="cd00383">
    <property type="entry name" value="trans_reg_C"/>
    <property type="match status" value="1"/>
</dbReference>
<protein>
    <submittedName>
        <fullName evidence="11">Response regulator transcription factor</fullName>
    </submittedName>
</protein>
<dbReference type="Pfam" id="PF00072">
    <property type="entry name" value="Response_reg"/>
    <property type="match status" value="1"/>
</dbReference>
<dbReference type="GO" id="GO:0032993">
    <property type="term" value="C:protein-DNA complex"/>
    <property type="evidence" value="ECO:0007669"/>
    <property type="project" value="TreeGrafter"/>
</dbReference>
<dbReference type="EMBL" id="JAAGWE010000013">
    <property type="protein sequence ID" value="NEM06142.1"/>
    <property type="molecule type" value="Genomic_DNA"/>
</dbReference>
<name>A0A6P0GFZ0_9ACTN</name>
<evidence type="ECO:0000256" key="2">
    <source>
        <dbReference type="ARBA" id="ARBA00023012"/>
    </source>
</evidence>
<sequence length="282" mass="31279">MSVPPEGPADERARGTLRSARPDLCDPVTVPRHGDGGRSPVAAWTDVPPRLLVVEDDDHIRTSLRWALEDEGYTVEEAVSGEEACSLVDVAPPDVMLLDLMLGRMDGFGVVRHVRRRHDLPIIVVSARADTHDIVAALEAGADDYVTKPFHVKEITARLRALRRRSGAARPAADTGPDEVVLDRHADAPLVLREARGTVHRGDEQLPLTVTEFRLLCELAAVPGRVLSRQDLLERVWQHGYFGDERIVDVHIRRLRTKVELDASAPRLVQTVRGLGYRLDPQ</sequence>
<dbReference type="GO" id="GO:0000976">
    <property type="term" value="F:transcription cis-regulatory region binding"/>
    <property type="evidence" value="ECO:0007669"/>
    <property type="project" value="TreeGrafter"/>
</dbReference>
<evidence type="ECO:0000259" key="10">
    <source>
        <dbReference type="PROSITE" id="PS51755"/>
    </source>
</evidence>